<feature type="region of interest" description="Disordered" evidence="1">
    <location>
        <begin position="328"/>
        <end position="409"/>
    </location>
</feature>
<evidence type="ECO:0000256" key="2">
    <source>
        <dbReference type="SAM" id="Phobius"/>
    </source>
</evidence>
<keyword evidence="3" id="KW-0732">Signal</keyword>
<feature type="compositionally biased region" description="Polar residues" evidence="1">
    <location>
        <begin position="1000"/>
        <end position="1010"/>
    </location>
</feature>
<feature type="compositionally biased region" description="Basic and acidic residues" evidence="1">
    <location>
        <begin position="1245"/>
        <end position="1262"/>
    </location>
</feature>
<keyword evidence="2" id="KW-0812">Transmembrane</keyword>
<feature type="chain" id="PRO_5002523973" description="Transmembrane protein" evidence="3">
    <location>
        <begin position="29"/>
        <end position="1414"/>
    </location>
</feature>
<feature type="compositionally biased region" description="Basic and acidic residues" evidence="1">
    <location>
        <begin position="1358"/>
        <end position="1414"/>
    </location>
</feature>
<feature type="region of interest" description="Disordered" evidence="1">
    <location>
        <begin position="245"/>
        <end position="282"/>
    </location>
</feature>
<organism evidence="4">
    <name type="scientific">Toxoplasma gondii (strain ATCC 50861 / VEG)</name>
    <dbReference type="NCBI Taxonomy" id="432359"/>
    <lineage>
        <taxon>Eukaryota</taxon>
        <taxon>Sar</taxon>
        <taxon>Alveolata</taxon>
        <taxon>Apicomplexa</taxon>
        <taxon>Conoidasida</taxon>
        <taxon>Coccidia</taxon>
        <taxon>Eucoccidiorida</taxon>
        <taxon>Eimeriorina</taxon>
        <taxon>Sarcocystidae</taxon>
        <taxon>Toxoplasma</taxon>
    </lineage>
</organism>
<feature type="compositionally biased region" description="Basic and acidic residues" evidence="1">
    <location>
        <begin position="255"/>
        <end position="268"/>
    </location>
</feature>
<accession>A0A0F7VCM9</accession>
<proteinExistence type="predicted"/>
<sequence length="1414" mass="153798">MAASRSRLAFSLTLFPLLSHLLFLGTSPSPLTRPALSRSSPILRPCLCRRACLSLLVCAPLLALAASFPSSPSLKRTISDASFSAISGSPFASSAASSSPSSSFRVSSSFSAFSPSAQGSAPPSFAAPLAAAPVLPPAAAAKGRAEFEALWKDAEEILGGSRSGALKSCWAAVLKEINLLQSLPSEQACSSLGEASREYIALLRARCIYTRTGRPFPSAQNGCYLLPDDVPVTWLALRPERQGEAGGDARWAKSPKHEKQASERRGADQVENVEGSEVEEGTVENPCVTLEAFLSLQSSQDIALELHLSEGAEFQGFAESTVASLFSGDSDPDVKPSSKHTPLAASVTSQTRGTENERETKGENERERRGENRDEDSTEQDSALPQRSSQPVARSLEERRRGSKGKRRSAVLKHLVHACEALRQRIVDGCQHADSMDFGTFALVREQINHIDNICFFLHSAEWQRRSEATVNRLALASGAVASRLHAQAQNLAEMHVIQKQQLEGGWQVTQLLSNLHEGLKDVFAALHQIRSFHRYLAEAVGSVQTFAFYFFALFLSLCFTAHARVQAARLPLLLLLLVLTAVELATRKWGMRLFLAFAELRERARFWRHPDETQTSRSDPFRTLGDSWEAPGAAVETVACGLRCMYTSAAALVWLHRAVVHKTPEELLRNEMKKLQKEMQEVRQALCQRSRAAAAAVQHAKGNASPRSDAVWREESSWGEEASRRHNAVWRGEGRGREKKLFQAFVPRRAAGPQQREACAFPQKPNVRGDVLSAERAERSCWSSTGGGEEETPCTACLPSLTQRWRTSIERDENEEEEGGAERGEKGEERRGEERKGDGGGTGGREGEDPGHASAVANLEKEVAELRGRLARQTLVHARLMNFCEEMLDKFRRGEQASESDLNQGAALQLLWNETCSVASLSGKLAHSASMFVSSLSHPFSSPTSSFASLPGEPGPAESPSDLRFFSVSSPSSSTGRVAAPLGCTSTGDGLSGGVGSAQEETSASSRIRSSPVDAVSPNLEGGMSLAASVSARVEGAGDKQASNEEEAECVSPSARLASQASPRFCVVPARSEGERQPVSATARGRTPSANEKQVFCASLKTSQRLLAGTGGDICAALSVGSVRCGDRHRTGPETPGWLASVVRRHLGWGARARTRHRRAAVSLSRRYDRDEGEAADSTFLPSSEEDERKTAVESRSRLVRTNAEDAEAVAPDGDPDERRSAGSCGQRAERRAAVADSLTAPQMRDRRETNSDEERMKLDREEGDTECGNGGRGRQGGGKRRIDGNRQRDIEQREEREEKAAARPGGLRRNPVRAARPRHFLGCVEVENPAEFAAPWLSKISENSGEDTALPAPRARRVESERRQGRHQVEKKKGEEARSNETKGESKEQRERERDAKGARGKHPKTERGNGQ</sequence>
<dbReference type="EMBL" id="LN714502">
    <property type="protein sequence ID" value="CEL78380.1"/>
    <property type="molecule type" value="Genomic_DNA"/>
</dbReference>
<feature type="compositionally biased region" description="Basic and acidic residues" evidence="1">
    <location>
        <begin position="1282"/>
        <end position="1303"/>
    </location>
</feature>
<feature type="compositionally biased region" description="Polar residues" evidence="1">
    <location>
        <begin position="380"/>
        <end position="392"/>
    </location>
</feature>
<feature type="compositionally biased region" description="Basic and acidic residues" evidence="1">
    <location>
        <begin position="1188"/>
        <end position="1198"/>
    </location>
</feature>
<feature type="transmembrane region" description="Helical" evidence="2">
    <location>
        <begin position="547"/>
        <end position="566"/>
    </location>
</feature>
<gene>
    <name evidence="4" type="ORF">BN1205_004740</name>
</gene>
<dbReference type="PANTHER" id="PTHR33538">
    <property type="entry name" value="PROTEIN GAMETE EXPRESSED 1"/>
    <property type="match status" value="1"/>
</dbReference>
<evidence type="ECO:0000313" key="4">
    <source>
        <dbReference type="EMBL" id="CEL78380.1"/>
    </source>
</evidence>
<dbReference type="InterPro" id="IPR040346">
    <property type="entry name" value="GEX1/Brambleberry"/>
</dbReference>
<feature type="region of interest" description="Disordered" evidence="1">
    <location>
        <begin position="1343"/>
        <end position="1414"/>
    </location>
</feature>
<feature type="signal peptide" evidence="3">
    <location>
        <begin position="1"/>
        <end position="28"/>
    </location>
</feature>
<evidence type="ECO:0000256" key="1">
    <source>
        <dbReference type="SAM" id="MobiDB-lite"/>
    </source>
</evidence>
<feature type="compositionally biased region" description="Basic and acidic residues" evidence="1">
    <location>
        <begin position="821"/>
        <end position="839"/>
    </location>
</feature>
<dbReference type="PANTHER" id="PTHR33538:SF2">
    <property type="entry name" value="PROTEIN GAMETE EXPRESSED 1"/>
    <property type="match status" value="1"/>
</dbReference>
<evidence type="ECO:0000256" key="3">
    <source>
        <dbReference type="SAM" id="SignalP"/>
    </source>
</evidence>
<name>A0A0F7VCM9_TOXGV</name>
<feature type="region of interest" description="Disordered" evidence="1">
    <location>
        <begin position="809"/>
        <end position="853"/>
    </location>
</feature>
<reference evidence="4" key="1">
    <citation type="journal article" date="2015" name="PLoS ONE">
        <title>Comprehensive Evaluation of Toxoplasma gondii VEG and Neospora caninum LIV Genomes with Tachyzoite Stage Transcriptome and Proteome Defines Novel Transcript Features.</title>
        <authorList>
            <person name="Ramaprasad A."/>
            <person name="Mourier T."/>
            <person name="Naeem R."/>
            <person name="Malas T.B."/>
            <person name="Moussa E."/>
            <person name="Panigrahi A."/>
            <person name="Vermont S.J."/>
            <person name="Otto T.D."/>
            <person name="Wastling J."/>
            <person name="Pain A."/>
        </authorList>
    </citation>
    <scope>NUCLEOTIDE SEQUENCE</scope>
    <source>
        <strain evidence="4">VEG</strain>
    </source>
</reference>
<protein>
    <recommendedName>
        <fullName evidence="5">Transmembrane protein</fullName>
    </recommendedName>
</protein>
<evidence type="ECO:0008006" key="5">
    <source>
        <dbReference type="Google" id="ProtNLM"/>
    </source>
</evidence>
<feature type="transmembrane region" description="Helical" evidence="2">
    <location>
        <begin position="573"/>
        <end position="591"/>
    </location>
</feature>
<feature type="region of interest" description="Disordered" evidence="1">
    <location>
        <begin position="1155"/>
        <end position="1320"/>
    </location>
</feature>
<feature type="compositionally biased region" description="Basic and acidic residues" evidence="1">
    <location>
        <begin position="354"/>
        <end position="372"/>
    </location>
</feature>
<keyword evidence="2" id="KW-0472">Membrane</keyword>
<feature type="region of interest" description="Disordered" evidence="1">
    <location>
        <begin position="984"/>
        <end position="1019"/>
    </location>
</feature>
<keyword evidence="2" id="KW-1133">Transmembrane helix</keyword>